<comment type="caution">
    <text evidence="2">The sequence shown here is derived from an EMBL/GenBank/DDBJ whole genome shotgun (WGS) entry which is preliminary data.</text>
</comment>
<evidence type="ECO:0000313" key="2">
    <source>
        <dbReference type="EMBL" id="KAF8820924.1"/>
    </source>
</evidence>
<accession>A0ABQ7JAD0</accession>
<protein>
    <recommendedName>
        <fullName evidence="1">Peptidase M16 middle/third domain-containing protein</fullName>
    </recommendedName>
</protein>
<dbReference type="InterPro" id="IPR032632">
    <property type="entry name" value="Peptidase_M16_M"/>
</dbReference>
<dbReference type="EMBL" id="JADAQX010000270">
    <property type="protein sequence ID" value="KAF8820924.1"/>
    <property type="molecule type" value="Genomic_DNA"/>
</dbReference>
<feature type="domain" description="Peptidase M16 middle/third" evidence="1">
    <location>
        <begin position="27"/>
        <end position="183"/>
    </location>
</feature>
<gene>
    <name evidence="2" type="ORF">IE077_002640</name>
</gene>
<keyword evidence="3" id="KW-1185">Reference proteome</keyword>
<proteinExistence type="predicted"/>
<dbReference type="Pfam" id="PF16187">
    <property type="entry name" value="Peptidase_M16_M"/>
    <property type="match status" value="1"/>
</dbReference>
<evidence type="ECO:0000313" key="3">
    <source>
        <dbReference type="Proteomes" id="UP000823046"/>
    </source>
</evidence>
<feature type="non-terminal residue" evidence="2">
    <location>
        <position position="248"/>
    </location>
</feature>
<dbReference type="Gene3D" id="3.30.830.10">
    <property type="entry name" value="Metalloenzyme, LuxS/M16 peptidase-like"/>
    <property type="match status" value="1"/>
</dbReference>
<organism evidence="2 3">
    <name type="scientific">Cardiosporidium cionae</name>
    <dbReference type="NCBI Taxonomy" id="476202"/>
    <lineage>
        <taxon>Eukaryota</taxon>
        <taxon>Sar</taxon>
        <taxon>Alveolata</taxon>
        <taxon>Apicomplexa</taxon>
        <taxon>Aconoidasida</taxon>
        <taxon>Nephromycida</taxon>
        <taxon>Cardiosporidium</taxon>
    </lineage>
</organism>
<dbReference type="Proteomes" id="UP000823046">
    <property type="component" value="Unassembled WGS sequence"/>
</dbReference>
<evidence type="ECO:0000259" key="1">
    <source>
        <dbReference type="Pfam" id="PF16187"/>
    </source>
</evidence>
<name>A0ABQ7JAD0_9APIC</name>
<reference evidence="2 3" key="1">
    <citation type="journal article" date="2020" name="bioRxiv">
        <title>Metabolic contributions of an alphaproteobacterial endosymbiont in the apicomplexan Cardiosporidium cionae.</title>
        <authorList>
            <person name="Hunter E.S."/>
            <person name="Paight C.J."/>
            <person name="Lane C.E."/>
        </authorList>
    </citation>
    <scope>NUCLEOTIDE SEQUENCE [LARGE SCALE GENOMIC DNA]</scope>
    <source>
        <strain evidence="2">ESH_2018</strain>
    </source>
</reference>
<sequence length="248" mass="27558">MDIIEEAEPEVCTAFGRQAVYGSSFALPCILSAQDEFTLLWRGSKPFAVPRVRGYFKARLRAADVTPLNTVYGKIHALISQDRLQTILAGWYGCSVDVIIDFNSGSLTVELESYSEIFQGILEKIGTTISNYSMVTEKQYDTAYFKLKVSLSSSAERLAYRTALDIASSVVKMYKFSDLELLEVMQSNLEGPTFNGYMNMVTQKFGTNYLDAFIMGNIGPSLAKNVSEEFHRKITSSPIAYDASASNQ</sequence>